<accession>A0A2Z5TMC6</accession>
<gene>
    <name evidence="1" type="ORF">SR187_4340</name>
</gene>
<keyword evidence="1" id="KW-0648">Protein biosynthesis</keyword>
<protein>
    <submittedName>
        <fullName evidence="1">Elongation factor Tu</fullName>
    </submittedName>
</protein>
<sequence>MVGDSGYRYFLADTNSINQWLEEKYSYHPLSEFGRKSYRGNYVSIFCEYWRTFLVIGC</sequence>
<evidence type="ECO:0000313" key="1">
    <source>
        <dbReference type="EMBL" id="BBA92476.1"/>
    </source>
</evidence>
<name>A0A2Z5TMC6_9STRE</name>
<dbReference type="RefSeq" id="WP_155963819.1">
    <property type="nucleotide sequence ID" value="NZ_BCES01000035.1"/>
</dbReference>
<dbReference type="EMBL" id="AP018400">
    <property type="protein sequence ID" value="BBA92476.1"/>
    <property type="molecule type" value="Genomic_DNA"/>
</dbReference>
<evidence type="ECO:0000313" key="2">
    <source>
        <dbReference type="Proteomes" id="UP000269331"/>
    </source>
</evidence>
<reference evidence="1 2" key="1">
    <citation type="journal article" date="2018" name="Genome Biol. Evol.">
        <title>Complete Genome Sequence of Streptococcus ruminantium sp. nov. GUT-187T (=DSM 104980T =JCM 31869T), the Type Strain of S. ruminantium, and Comparison with Genome Sequences of Streptococcus suis Strains.</title>
        <authorList>
            <person name="Tohya M."/>
            <person name="Sekizaki T."/>
            <person name="Miyoshi-Akiyama T."/>
        </authorList>
    </citation>
    <scope>NUCLEOTIDE SEQUENCE [LARGE SCALE GENOMIC DNA]</scope>
    <source>
        <strain evidence="1 2">GUT187T</strain>
    </source>
</reference>
<dbReference type="KEGG" id="srq:SR187_4340"/>
<dbReference type="AlphaFoldDB" id="A0A2Z5TMC6"/>
<proteinExistence type="predicted"/>
<organism evidence="1 2">
    <name type="scientific">Streptococcus ruminantium</name>
    <dbReference type="NCBI Taxonomy" id="1917441"/>
    <lineage>
        <taxon>Bacteria</taxon>
        <taxon>Bacillati</taxon>
        <taxon>Bacillota</taxon>
        <taxon>Bacilli</taxon>
        <taxon>Lactobacillales</taxon>
        <taxon>Streptococcaceae</taxon>
        <taxon>Streptococcus</taxon>
    </lineage>
</organism>
<dbReference type="Proteomes" id="UP000269331">
    <property type="component" value="Chromosome"/>
</dbReference>
<dbReference type="GO" id="GO:0003746">
    <property type="term" value="F:translation elongation factor activity"/>
    <property type="evidence" value="ECO:0007669"/>
    <property type="project" value="UniProtKB-KW"/>
</dbReference>
<keyword evidence="1" id="KW-0251">Elongation factor</keyword>